<dbReference type="STRING" id="1798375.A2773_02515"/>
<dbReference type="Proteomes" id="UP000177383">
    <property type="component" value="Unassembled WGS sequence"/>
</dbReference>
<proteinExistence type="predicted"/>
<gene>
    <name evidence="1" type="ORF">A2773_02515</name>
</gene>
<evidence type="ECO:0000313" key="1">
    <source>
        <dbReference type="EMBL" id="OGG14636.1"/>
    </source>
</evidence>
<comment type="caution">
    <text evidence="1">The sequence shown here is derived from an EMBL/GenBank/DDBJ whole genome shotgun (WGS) entry which is preliminary data.</text>
</comment>
<dbReference type="AlphaFoldDB" id="A0A1F5ZQ50"/>
<organism evidence="1 2">
    <name type="scientific">Candidatus Gottesmanbacteria bacterium RIFCSPHIGHO2_01_FULL_39_10</name>
    <dbReference type="NCBI Taxonomy" id="1798375"/>
    <lineage>
        <taxon>Bacteria</taxon>
        <taxon>Candidatus Gottesmaniibacteriota</taxon>
    </lineage>
</organism>
<accession>A0A1F5ZQ50</accession>
<protein>
    <recommendedName>
        <fullName evidence="3">RnfC Barrel sandwich hybrid domain-containing protein</fullName>
    </recommendedName>
</protein>
<sequence>MKITIDVKLPEKSSILVKVGEKVDQKDPIASVESHSAPIIIQLAKMLKVNPQKIIKYMTVSSDSPIKKDDVIALKKGMLSTITVKSPADGFIEDIDLEEGLIVFRENKHKEKKIYPPVSGVIKEIKHKHIELECEGEEYSGEKSRGERMAGRLKFIGGEQVGVLEVTEDIHKAIILAAEITPAALSKIDALGGAGIIATKIPDEISLDYVLVSKSTFDKMSSLSGREAVADPPLKRIFILS</sequence>
<name>A0A1F5ZQ50_9BACT</name>
<evidence type="ECO:0000313" key="2">
    <source>
        <dbReference type="Proteomes" id="UP000177383"/>
    </source>
</evidence>
<evidence type="ECO:0008006" key="3">
    <source>
        <dbReference type="Google" id="ProtNLM"/>
    </source>
</evidence>
<dbReference type="EMBL" id="MFJE01000013">
    <property type="protein sequence ID" value="OGG14636.1"/>
    <property type="molecule type" value="Genomic_DNA"/>
</dbReference>
<reference evidence="1 2" key="1">
    <citation type="journal article" date="2016" name="Nat. Commun.">
        <title>Thousands of microbial genomes shed light on interconnected biogeochemical processes in an aquifer system.</title>
        <authorList>
            <person name="Anantharaman K."/>
            <person name="Brown C.T."/>
            <person name="Hug L.A."/>
            <person name="Sharon I."/>
            <person name="Castelle C.J."/>
            <person name="Probst A.J."/>
            <person name="Thomas B.C."/>
            <person name="Singh A."/>
            <person name="Wilkins M.J."/>
            <person name="Karaoz U."/>
            <person name="Brodie E.L."/>
            <person name="Williams K.H."/>
            <person name="Hubbard S.S."/>
            <person name="Banfield J.F."/>
        </authorList>
    </citation>
    <scope>NUCLEOTIDE SEQUENCE [LARGE SCALE GENOMIC DNA]</scope>
</reference>